<protein>
    <submittedName>
        <fullName evidence="1">Uncharacterized protein</fullName>
    </submittedName>
</protein>
<dbReference type="AlphaFoldDB" id="A0A419X3S2"/>
<accession>A0A419X3S2</accession>
<proteinExistence type="predicted"/>
<organism evidence="1 2">
    <name type="scientific">Marinifilum flexuosum</name>
    <dbReference type="NCBI Taxonomy" id="1117708"/>
    <lineage>
        <taxon>Bacteria</taxon>
        <taxon>Pseudomonadati</taxon>
        <taxon>Bacteroidota</taxon>
        <taxon>Bacteroidia</taxon>
        <taxon>Marinilabiliales</taxon>
        <taxon>Marinifilaceae</taxon>
    </lineage>
</organism>
<sequence length="66" mass="7705">MYYFFNKRVLHPLFKDIPRALKIYPPMFIAIKICKNTTGCLSLLGYSHLIKYYHGNILNLESPSTP</sequence>
<dbReference type="Proteomes" id="UP000284531">
    <property type="component" value="Unassembled WGS sequence"/>
</dbReference>
<reference evidence="1 2" key="1">
    <citation type="submission" date="2018-09" db="EMBL/GenBank/DDBJ databases">
        <title>Genomic Encyclopedia of Archaeal and Bacterial Type Strains, Phase II (KMG-II): from individual species to whole genera.</title>
        <authorList>
            <person name="Goeker M."/>
        </authorList>
    </citation>
    <scope>NUCLEOTIDE SEQUENCE [LARGE SCALE GENOMIC DNA]</scope>
    <source>
        <strain evidence="1 2">DSM 21950</strain>
    </source>
</reference>
<evidence type="ECO:0000313" key="2">
    <source>
        <dbReference type="Proteomes" id="UP000284531"/>
    </source>
</evidence>
<evidence type="ECO:0000313" key="1">
    <source>
        <dbReference type="EMBL" id="RKE02362.1"/>
    </source>
</evidence>
<dbReference type="EMBL" id="RAPQ01000009">
    <property type="protein sequence ID" value="RKE02362.1"/>
    <property type="molecule type" value="Genomic_DNA"/>
</dbReference>
<keyword evidence="2" id="KW-1185">Reference proteome</keyword>
<comment type="caution">
    <text evidence="1">The sequence shown here is derived from an EMBL/GenBank/DDBJ whole genome shotgun (WGS) entry which is preliminary data.</text>
</comment>
<gene>
    <name evidence="1" type="ORF">BXY64_2450</name>
</gene>
<name>A0A419X3S2_9BACT</name>